<organism evidence="2 3">
    <name type="scientific">Pleuronectes platessa</name>
    <name type="common">European plaice</name>
    <dbReference type="NCBI Taxonomy" id="8262"/>
    <lineage>
        <taxon>Eukaryota</taxon>
        <taxon>Metazoa</taxon>
        <taxon>Chordata</taxon>
        <taxon>Craniata</taxon>
        <taxon>Vertebrata</taxon>
        <taxon>Euteleostomi</taxon>
        <taxon>Actinopterygii</taxon>
        <taxon>Neopterygii</taxon>
        <taxon>Teleostei</taxon>
        <taxon>Neoteleostei</taxon>
        <taxon>Acanthomorphata</taxon>
        <taxon>Carangaria</taxon>
        <taxon>Pleuronectiformes</taxon>
        <taxon>Pleuronectoidei</taxon>
        <taxon>Pleuronectidae</taxon>
        <taxon>Pleuronectes</taxon>
    </lineage>
</organism>
<sequence>MFGSVGQPMTSRGKNGAGNAISYNDITFPEPKQREAAAASGEEDTAGERSSRRRRTSSIPRVLLRSFSSSRPHEVSGEHPQGKWVGGDSVWFGVFRRSSTPTPRLVVFLEESVAKPRTLRFVLFGLCAFSDSKCVSLLRGSSTRLCAKGGTTPADGAQGFGVCTGP</sequence>
<evidence type="ECO:0000256" key="1">
    <source>
        <dbReference type="SAM" id="MobiDB-lite"/>
    </source>
</evidence>
<dbReference type="Proteomes" id="UP001153269">
    <property type="component" value="Unassembled WGS sequence"/>
</dbReference>
<proteinExistence type="predicted"/>
<evidence type="ECO:0000313" key="2">
    <source>
        <dbReference type="EMBL" id="CAB1455586.1"/>
    </source>
</evidence>
<name>A0A9N7VNP2_PLEPL</name>
<feature type="region of interest" description="Disordered" evidence="1">
    <location>
        <begin position="1"/>
        <end position="63"/>
    </location>
</feature>
<keyword evidence="3" id="KW-1185">Reference proteome</keyword>
<evidence type="ECO:0000313" key="3">
    <source>
        <dbReference type="Proteomes" id="UP001153269"/>
    </source>
</evidence>
<gene>
    <name evidence="2" type="ORF">PLEPLA_LOCUS43367</name>
</gene>
<protein>
    <submittedName>
        <fullName evidence="2">Uncharacterized protein</fullName>
    </submittedName>
</protein>
<dbReference type="AlphaFoldDB" id="A0A9N7VNP2"/>
<reference evidence="2" key="1">
    <citation type="submission" date="2020-03" db="EMBL/GenBank/DDBJ databases">
        <authorList>
            <person name="Weist P."/>
        </authorList>
    </citation>
    <scope>NUCLEOTIDE SEQUENCE</scope>
</reference>
<comment type="caution">
    <text evidence="2">The sequence shown here is derived from an EMBL/GenBank/DDBJ whole genome shotgun (WGS) entry which is preliminary data.</text>
</comment>
<dbReference type="EMBL" id="CADEAL010004262">
    <property type="protein sequence ID" value="CAB1455586.1"/>
    <property type="molecule type" value="Genomic_DNA"/>
</dbReference>
<accession>A0A9N7VNP2</accession>